<feature type="non-terminal residue" evidence="2">
    <location>
        <position position="1"/>
    </location>
</feature>
<dbReference type="PANTHER" id="PTHR23082">
    <property type="entry name" value="TRANSCRIPTION INITIATION FACTOR IIIC TFIIIC , POLYPEPTIDE 3-RELATED"/>
    <property type="match status" value="1"/>
</dbReference>
<evidence type="ECO:0000313" key="3">
    <source>
        <dbReference type="Proteomes" id="UP000799118"/>
    </source>
</evidence>
<feature type="region of interest" description="Disordered" evidence="1">
    <location>
        <begin position="442"/>
        <end position="497"/>
    </location>
</feature>
<dbReference type="SMART" id="SM00028">
    <property type="entry name" value="TPR"/>
    <property type="match status" value="4"/>
</dbReference>
<dbReference type="Gene3D" id="1.25.40.10">
    <property type="entry name" value="Tetratricopeptide repeat domain"/>
    <property type="match status" value="2"/>
</dbReference>
<accession>A0A6A4HER9</accession>
<protein>
    <submittedName>
        <fullName evidence="2">TPR-like protein</fullName>
    </submittedName>
</protein>
<dbReference type="GO" id="GO:0006383">
    <property type="term" value="P:transcription by RNA polymerase III"/>
    <property type="evidence" value="ECO:0007669"/>
    <property type="project" value="InterPro"/>
</dbReference>
<dbReference type="SUPFAM" id="SSF48452">
    <property type="entry name" value="TPR-like"/>
    <property type="match status" value="2"/>
</dbReference>
<dbReference type="InterPro" id="IPR019734">
    <property type="entry name" value="TPR_rpt"/>
</dbReference>
<dbReference type="OrthoDB" id="9991317at2759"/>
<dbReference type="AlphaFoldDB" id="A0A6A4HER9"/>
<name>A0A6A4HER9_9AGAR</name>
<proteinExistence type="predicted"/>
<evidence type="ECO:0000313" key="2">
    <source>
        <dbReference type="EMBL" id="KAE9396193.1"/>
    </source>
</evidence>
<dbReference type="GO" id="GO:0000127">
    <property type="term" value="C:transcription factor TFIIIC complex"/>
    <property type="evidence" value="ECO:0007669"/>
    <property type="project" value="TreeGrafter"/>
</dbReference>
<gene>
    <name evidence="2" type="ORF">BT96DRAFT_1040753</name>
</gene>
<dbReference type="EMBL" id="ML769517">
    <property type="protein sequence ID" value="KAE9396193.1"/>
    <property type="molecule type" value="Genomic_DNA"/>
</dbReference>
<reference evidence="2" key="1">
    <citation type="journal article" date="2019" name="Environ. Microbiol.">
        <title>Fungal ecological strategies reflected in gene transcription - a case study of two litter decomposers.</title>
        <authorList>
            <person name="Barbi F."/>
            <person name="Kohler A."/>
            <person name="Barry K."/>
            <person name="Baskaran P."/>
            <person name="Daum C."/>
            <person name="Fauchery L."/>
            <person name="Ihrmark K."/>
            <person name="Kuo A."/>
            <person name="LaButti K."/>
            <person name="Lipzen A."/>
            <person name="Morin E."/>
            <person name="Grigoriev I.V."/>
            <person name="Henrissat B."/>
            <person name="Lindahl B."/>
            <person name="Martin F."/>
        </authorList>
    </citation>
    <scope>NUCLEOTIDE SEQUENCE</scope>
    <source>
        <strain evidence="2">JB14</strain>
    </source>
</reference>
<dbReference type="InterPro" id="IPR039340">
    <property type="entry name" value="Tfc4/TFIIIC-102/Sfc4"/>
</dbReference>
<feature type="compositionally biased region" description="Polar residues" evidence="1">
    <location>
        <begin position="450"/>
        <end position="467"/>
    </location>
</feature>
<feature type="compositionally biased region" description="Polar residues" evidence="1">
    <location>
        <begin position="475"/>
        <end position="490"/>
    </location>
</feature>
<dbReference type="Proteomes" id="UP000799118">
    <property type="component" value="Unassembled WGS sequence"/>
</dbReference>
<sequence>RLVQDIRERNDPSLAKDWDISIQDQEETFKDDLRAASGVGKRRKGKTRASGPALSQQVRSLIGDGNQAFVDSDLPGAIRIMQEVIRIEPRAAPAWSVLAQCYEDIQQKDRALQLRIMAAHLIHDAEEWDRLAQENLGFHQQALYCYRKVYSLDPSNVDALWERAVLAKEIGDLRIASQSFLAILKRFPHDLTVLSEIRPILLELGELATGATLFQNAFDHYQQRFPAGSGPISGPPGSFSILNLLVLSDLYNTLEDFDKAIRVIKAGSRWLQGRGDQRYWDLLEDDREFDIEGINRAACNLGTFLYDVNARHRLAVARIRMGDANEGIMHANIVLQEDVLDYAALFGEIADAYYERGMWMEARPVYELLSTDESTSSVYILLQIASCYRMLDELKEAADIYEHVRLADPTNNDAKMKLAEIYEILNEPRKALDLVYQVIDSRKRRPKDPSQPNDNGSSAGNPSSSLFSEDRSSKNTKSSRANPSNPNRLSQAQLKELEAEKEKDVLRIYRRIKEIWGRDVEGEGGESKGVCSG</sequence>
<evidence type="ECO:0000256" key="1">
    <source>
        <dbReference type="SAM" id="MobiDB-lite"/>
    </source>
</evidence>
<dbReference type="PANTHER" id="PTHR23082:SF0">
    <property type="entry name" value="GENERAL TRANSCRIPTION FACTOR 3C POLYPEPTIDE 3"/>
    <property type="match status" value="1"/>
</dbReference>
<dbReference type="InterPro" id="IPR011990">
    <property type="entry name" value="TPR-like_helical_dom_sf"/>
</dbReference>
<keyword evidence="3" id="KW-1185">Reference proteome</keyword>
<organism evidence="2 3">
    <name type="scientific">Gymnopus androsaceus JB14</name>
    <dbReference type="NCBI Taxonomy" id="1447944"/>
    <lineage>
        <taxon>Eukaryota</taxon>
        <taxon>Fungi</taxon>
        <taxon>Dikarya</taxon>
        <taxon>Basidiomycota</taxon>
        <taxon>Agaricomycotina</taxon>
        <taxon>Agaricomycetes</taxon>
        <taxon>Agaricomycetidae</taxon>
        <taxon>Agaricales</taxon>
        <taxon>Marasmiineae</taxon>
        <taxon>Omphalotaceae</taxon>
        <taxon>Gymnopus</taxon>
    </lineage>
</organism>